<feature type="region of interest" description="Disordered" evidence="4">
    <location>
        <begin position="959"/>
        <end position="985"/>
    </location>
</feature>
<feature type="repeat" description="WD" evidence="3">
    <location>
        <begin position="207"/>
        <end position="242"/>
    </location>
</feature>
<evidence type="ECO:0000256" key="2">
    <source>
        <dbReference type="ARBA" id="ARBA00022737"/>
    </source>
</evidence>
<protein>
    <recommendedName>
        <fullName evidence="5">WDR59/RTC1-like RING zinc finger domain-containing protein</fullName>
    </recommendedName>
</protein>
<feature type="compositionally biased region" description="Polar residues" evidence="4">
    <location>
        <begin position="1040"/>
        <end position="1076"/>
    </location>
</feature>
<dbReference type="GO" id="GO:0035859">
    <property type="term" value="C:Seh1-associated complex"/>
    <property type="evidence" value="ECO:0007669"/>
    <property type="project" value="TreeGrafter"/>
</dbReference>
<feature type="compositionally biased region" description="Basic and acidic residues" evidence="4">
    <location>
        <begin position="664"/>
        <end position="680"/>
    </location>
</feature>
<feature type="compositionally biased region" description="Low complexity" evidence="4">
    <location>
        <begin position="472"/>
        <end position="497"/>
    </location>
</feature>
<dbReference type="HOGENOM" id="CLU_001497_3_0_1"/>
<organism evidence="6 7">
    <name type="scientific">Phlebiopsis gigantea (strain 11061_1 CR5-6)</name>
    <name type="common">White-rot fungus</name>
    <name type="synonym">Peniophora gigantea</name>
    <dbReference type="NCBI Taxonomy" id="745531"/>
    <lineage>
        <taxon>Eukaryota</taxon>
        <taxon>Fungi</taxon>
        <taxon>Dikarya</taxon>
        <taxon>Basidiomycota</taxon>
        <taxon>Agaricomycotina</taxon>
        <taxon>Agaricomycetes</taxon>
        <taxon>Polyporales</taxon>
        <taxon>Phanerochaetaceae</taxon>
        <taxon>Phlebiopsis</taxon>
    </lineage>
</organism>
<keyword evidence="7" id="KW-1185">Reference proteome</keyword>
<name>A0A0C3NVX3_PHLG1</name>
<dbReference type="InterPro" id="IPR019775">
    <property type="entry name" value="WD40_repeat_CS"/>
</dbReference>
<feature type="domain" description="WDR59/RTC1-like RING zinc finger" evidence="5">
    <location>
        <begin position="1187"/>
        <end position="1233"/>
    </location>
</feature>
<dbReference type="Pfam" id="PF17120">
    <property type="entry name" value="zf-RING_16"/>
    <property type="match status" value="1"/>
</dbReference>
<dbReference type="CDD" id="cd16488">
    <property type="entry name" value="mRING-H2-C3H3C2_Mio-like"/>
    <property type="match status" value="1"/>
</dbReference>
<dbReference type="Pfam" id="PF00400">
    <property type="entry name" value="WD40"/>
    <property type="match status" value="1"/>
</dbReference>
<feature type="region of interest" description="Disordered" evidence="4">
    <location>
        <begin position="1003"/>
        <end position="1080"/>
    </location>
</feature>
<feature type="region of interest" description="Disordered" evidence="4">
    <location>
        <begin position="709"/>
        <end position="729"/>
    </location>
</feature>
<feature type="region of interest" description="Disordered" evidence="4">
    <location>
        <begin position="646"/>
        <end position="688"/>
    </location>
</feature>
<dbReference type="GO" id="GO:0035591">
    <property type="term" value="F:signaling adaptor activity"/>
    <property type="evidence" value="ECO:0007669"/>
    <property type="project" value="TreeGrafter"/>
</dbReference>
<evidence type="ECO:0000256" key="4">
    <source>
        <dbReference type="SAM" id="MobiDB-lite"/>
    </source>
</evidence>
<feature type="region of interest" description="Disordered" evidence="4">
    <location>
        <begin position="1"/>
        <end position="20"/>
    </location>
</feature>
<dbReference type="GO" id="GO:1904263">
    <property type="term" value="P:positive regulation of TORC1 signaling"/>
    <property type="evidence" value="ECO:0007669"/>
    <property type="project" value="TreeGrafter"/>
</dbReference>
<feature type="compositionally biased region" description="Low complexity" evidence="4">
    <location>
        <begin position="973"/>
        <end position="985"/>
    </location>
</feature>
<sequence length="1254" mass="139356">MNGGQGHLPDAPSSPEDGGNFRRSLDIDMKVLVGDAVGNMSISPGSRDVVLAARKGLFIIDLEAPLNVPRFLPQGGTWDVADVQWNPHSSRKEYIVSTSSEKLLIWNLYISGKTSIEHILRSHYRAITDINWHTHDPDIVASIGIDSWIWTWDLRATQKPIAGLCIFNAAGTQVKWNRQNGNLLASSHMNEVLIWDRRKGSLPVTTIEAHGSKIYGIDWAHDKCNEIVTCSLDRTIKAWDIQHLRDSNDALQPTYTINTSYPIWRARNLPFGNGVLSLPQRGVTALEMWTPQDLREPVERFEGHTDVVKEFVWRKGGQDGFEFQLITWSKDRTLRFWPVDADVMQKVGSSPVTKTPVISNYFDERVSFSNPPAGSDPPPALSAPIGHRSILAEVRAAQPPRLSKLGALRNSQDTVPTRSTSAAARKPSKVTEVPSKERTETMSRGYVGGRSAQISQFAWISSFKIGQKRESSSGPPSGANSGSASRINSRSRPPSIADSSMSYLDYRPKGGSRDRGSEERRDVDTNQSLQEEITSVVNKLSASKVKLERADLTKRRTCTFGLHGPWGDGMYVFIRITFTFPRDYPQANHPGGMPQVELERNPLISMKNRLYILRRLHKIRERSRPCLEACLRFLLFGDDDTGSRALSLDSASSSEDELLQTSRRPKEGADPPSRQDKNLAEPRTSQGVFGPNGELVCFFRAPPRIVRNTGRDISASPSPGPPVDATPRLFWSPSHLSDAMRRLALAANDREVDALDPRRTENAHSILRIMSNLFTSTQHTPKVRRVSEHSKPSDETPSNYAVLPTRRSTVYIKDVAVLCGIDIEAAKTYVFPLSDAVSAFKQNAELARQLERFDHERLFAIFQVLVFDIQKDNTRRDASSLYSTRNPLTVAMMEKLYEELCLKRDIQMLALFSVVLLRLTLDIPPVTSSPAAQRIISQDYFSYKHNPFLRQSPFSSAWSRASPSPGQGNLMAPPMSSPSSSRGSWSSLFNTTSMRKLITASKAGVPVPGPRAHHSPQSPFTKDFRRESPVIPKPGGKSWSDATDLSISRNTLSFSSSGHRSRRPTFSQVVSSGTQPQEKKRVSVEVLPHMKTQRSILRLHPFLRHQLEAHVLVFAEMLMAWQLPLKRAELLESAHAALVVASDASHPILANMVPSPIGIARTCAVCSHVNEPNLEFCSACSGHLQVERCTVCRLPIRGLSHTCLACLHATHVHCWRARKDSTCATGCGCYCPDPSSSPGPFSPSSTRYNFISAT</sequence>
<evidence type="ECO:0000313" key="6">
    <source>
        <dbReference type="EMBL" id="KIP09554.1"/>
    </source>
</evidence>
<evidence type="ECO:0000259" key="5">
    <source>
        <dbReference type="Pfam" id="PF17120"/>
    </source>
</evidence>
<gene>
    <name evidence="6" type="ORF">PHLGIDRAFT_318228</name>
</gene>
<dbReference type="InterPro" id="IPR015943">
    <property type="entry name" value="WD40/YVTN_repeat-like_dom_sf"/>
</dbReference>
<dbReference type="OrthoDB" id="311712at2759"/>
<dbReference type="STRING" id="745531.A0A0C3NVX3"/>
<evidence type="ECO:0000256" key="3">
    <source>
        <dbReference type="PROSITE-ProRule" id="PRU00221"/>
    </source>
</evidence>
<dbReference type="GO" id="GO:0034198">
    <property type="term" value="P:cellular response to amino acid starvation"/>
    <property type="evidence" value="ECO:0007669"/>
    <property type="project" value="TreeGrafter"/>
</dbReference>
<dbReference type="PROSITE" id="PS50082">
    <property type="entry name" value="WD_REPEATS_2"/>
    <property type="match status" value="1"/>
</dbReference>
<dbReference type="InterPro" id="IPR001680">
    <property type="entry name" value="WD40_rpt"/>
</dbReference>
<dbReference type="PROSITE" id="PS00678">
    <property type="entry name" value="WD_REPEATS_1"/>
    <property type="match status" value="2"/>
</dbReference>
<feature type="region of interest" description="Disordered" evidence="4">
    <location>
        <begin position="778"/>
        <end position="800"/>
    </location>
</feature>
<dbReference type="InterPro" id="IPR049566">
    <property type="entry name" value="WDR59_RTC1-like_RING_Znf"/>
</dbReference>
<feature type="region of interest" description="Disordered" evidence="4">
    <location>
        <begin position="402"/>
        <end position="447"/>
    </location>
</feature>
<dbReference type="PANTHER" id="PTHR46170:SF1">
    <property type="entry name" value="GATOR COMPLEX PROTEIN WDR59"/>
    <property type="match status" value="1"/>
</dbReference>
<dbReference type="Proteomes" id="UP000053257">
    <property type="component" value="Unassembled WGS sequence"/>
</dbReference>
<evidence type="ECO:0000313" key="7">
    <source>
        <dbReference type="Proteomes" id="UP000053257"/>
    </source>
</evidence>
<dbReference type="InterPro" id="IPR049567">
    <property type="entry name" value="WDR59-like"/>
</dbReference>
<feature type="compositionally biased region" description="Basic and acidic residues" evidence="4">
    <location>
        <begin position="506"/>
        <end position="524"/>
    </location>
</feature>
<dbReference type="PROSITE" id="PS50294">
    <property type="entry name" value="WD_REPEATS_REGION"/>
    <property type="match status" value="1"/>
</dbReference>
<feature type="compositionally biased region" description="Basic and acidic residues" evidence="4">
    <location>
        <begin position="785"/>
        <end position="794"/>
    </location>
</feature>
<dbReference type="GO" id="GO:0005774">
    <property type="term" value="C:vacuolar membrane"/>
    <property type="evidence" value="ECO:0007669"/>
    <property type="project" value="TreeGrafter"/>
</dbReference>
<dbReference type="SMART" id="SM00320">
    <property type="entry name" value="WD40"/>
    <property type="match status" value="5"/>
</dbReference>
<dbReference type="SUPFAM" id="SSF50978">
    <property type="entry name" value="WD40 repeat-like"/>
    <property type="match status" value="1"/>
</dbReference>
<reference evidence="6 7" key="1">
    <citation type="journal article" date="2014" name="PLoS Genet.">
        <title>Analysis of the Phlebiopsis gigantea genome, transcriptome and secretome provides insight into its pioneer colonization strategies of wood.</title>
        <authorList>
            <person name="Hori C."/>
            <person name="Ishida T."/>
            <person name="Igarashi K."/>
            <person name="Samejima M."/>
            <person name="Suzuki H."/>
            <person name="Master E."/>
            <person name="Ferreira P."/>
            <person name="Ruiz-Duenas F.J."/>
            <person name="Held B."/>
            <person name="Canessa P."/>
            <person name="Larrondo L.F."/>
            <person name="Schmoll M."/>
            <person name="Druzhinina I.S."/>
            <person name="Kubicek C.P."/>
            <person name="Gaskell J.A."/>
            <person name="Kersten P."/>
            <person name="St John F."/>
            <person name="Glasner J."/>
            <person name="Sabat G."/>
            <person name="Splinter BonDurant S."/>
            <person name="Syed K."/>
            <person name="Yadav J."/>
            <person name="Mgbeahuruike A.C."/>
            <person name="Kovalchuk A."/>
            <person name="Asiegbu F.O."/>
            <person name="Lackner G."/>
            <person name="Hoffmeister D."/>
            <person name="Rencoret J."/>
            <person name="Gutierrez A."/>
            <person name="Sun H."/>
            <person name="Lindquist E."/>
            <person name="Barry K."/>
            <person name="Riley R."/>
            <person name="Grigoriev I.V."/>
            <person name="Henrissat B."/>
            <person name="Kues U."/>
            <person name="Berka R.M."/>
            <person name="Martinez A.T."/>
            <person name="Covert S.F."/>
            <person name="Blanchette R.A."/>
            <person name="Cullen D."/>
        </authorList>
    </citation>
    <scope>NUCLEOTIDE SEQUENCE [LARGE SCALE GENOMIC DNA]</scope>
    <source>
        <strain evidence="6 7">11061_1 CR5-6</strain>
    </source>
</reference>
<dbReference type="AlphaFoldDB" id="A0A0C3NVX3"/>
<evidence type="ECO:0000256" key="1">
    <source>
        <dbReference type="ARBA" id="ARBA00022574"/>
    </source>
</evidence>
<keyword evidence="2" id="KW-0677">Repeat</keyword>
<dbReference type="Gene3D" id="2.130.10.10">
    <property type="entry name" value="YVTN repeat-like/Quinoprotein amine dehydrogenase"/>
    <property type="match status" value="1"/>
</dbReference>
<accession>A0A0C3NVX3</accession>
<proteinExistence type="predicted"/>
<feature type="region of interest" description="Disordered" evidence="4">
    <location>
        <begin position="467"/>
        <end position="529"/>
    </location>
</feature>
<dbReference type="InterPro" id="IPR036322">
    <property type="entry name" value="WD40_repeat_dom_sf"/>
</dbReference>
<dbReference type="EMBL" id="KN840465">
    <property type="protein sequence ID" value="KIP09554.1"/>
    <property type="molecule type" value="Genomic_DNA"/>
</dbReference>
<keyword evidence="1 3" id="KW-0853">WD repeat</keyword>
<feature type="compositionally biased region" description="Polar residues" evidence="4">
    <location>
        <begin position="409"/>
        <end position="422"/>
    </location>
</feature>
<dbReference type="PANTHER" id="PTHR46170">
    <property type="entry name" value="GATOR COMPLEX PROTEIN WDR59"/>
    <property type="match status" value="1"/>
</dbReference>